<reference evidence="6" key="2">
    <citation type="submission" date="2024-05" db="EMBL/GenBank/DDBJ databases">
        <title>Rhodohalobacter halophilus gen. nov., sp. nov., a moderately halophilic member of the family Balneolaceae.</title>
        <authorList>
            <person name="Xia J."/>
        </authorList>
    </citation>
    <scope>NUCLEOTIDE SEQUENCE</scope>
    <source>
        <strain evidence="6">WB101</strain>
    </source>
</reference>
<feature type="transmembrane region" description="Helical" evidence="5">
    <location>
        <begin position="275"/>
        <end position="295"/>
    </location>
</feature>
<evidence type="ECO:0000256" key="2">
    <source>
        <dbReference type="ARBA" id="ARBA00022692"/>
    </source>
</evidence>
<dbReference type="PANTHER" id="PTHR39344:SF1">
    <property type="entry name" value="UPF0182 PROTEIN SLL1060"/>
    <property type="match status" value="1"/>
</dbReference>
<evidence type="ECO:0000313" key="7">
    <source>
        <dbReference type="Proteomes" id="UP001165366"/>
    </source>
</evidence>
<accession>A0ABS9KGI0</accession>
<comment type="caution">
    <text evidence="6">The sequence shown here is derived from an EMBL/GenBank/DDBJ whole genome shotgun (WGS) entry which is preliminary data.</text>
</comment>
<keyword evidence="2 5" id="KW-0812">Transmembrane</keyword>
<keyword evidence="3 5" id="KW-1133">Transmembrane helix</keyword>
<protein>
    <recommendedName>
        <fullName evidence="5">UPF0182 protein L6773_15395</fullName>
    </recommendedName>
</protein>
<organism evidence="6 7">
    <name type="scientific">Rhodohalobacter sulfatireducens</name>
    <dbReference type="NCBI Taxonomy" id="2911366"/>
    <lineage>
        <taxon>Bacteria</taxon>
        <taxon>Pseudomonadati</taxon>
        <taxon>Balneolota</taxon>
        <taxon>Balneolia</taxon>
        <taxon>Balneolales</taxon>
        <taxon>Balneolaceae</taxon>
        <taxon>Rhodohalobacter</taxon>
    </lineage>
</organism>
<evidence type="ECO:0000313" key="6">
    <source>
        <dbReference type="EMBL" id="MCG2589961.1"/>
    </source>
</evidence>
<keyword evidence="1 5" id="KW-1003">Cell membrane</keyword>
<dbReference type="HAMAP" id="MF_01600">
    <property type="entry name" value="UPF0182"/>
    <property type="match status" value="1"/>
</dbReference>
<gene>
    <name evidence="6" type="ORF">L6773_15395</name>
</gene>
<keyword evidence="7" id="KW-1185">Reference proteome</keyword>
<feature type="transmembrane region" description="Helical" evidence="5">
    <location>
        <begin position="202"/>
        <end position="220"/>
    </location>
</feature>
<dbReference type="RefSeq" id="WP_237855318.1">
    <property type="nucleotide sequence ID" value="NZ_JAKLWS010000023.1"/>
</dbReference>
<evidence type="ECO:0000256" key="5">
    <source>
        <dbReference type="HAMAP-Rule" id="MF_01600"/>
    </source>
</evidence>
<comment type="caution">
    <text evidence="5">Lacks conserved residue(s) required for the propagation of feature annotation.</text>
</comment>
<proteinExistence type="inferred from homology"/>
<reference evidence="6" key="1">
    <citation type="submission" date="2022-01" db="EMBL/GenBank/DDBJ databases">
        <authorList>
            <person name="Wang Y."/>
        </authorList>
    </citation>
    <scope>NUCLEOTIDE SEQUENCE</scope>
    <source>
        <strain evidence="6">WB101</strain>
    </source>
</reference>
<comment type="subcellular location">
    <subcellularLocation>
        <location evidence="5">Cell membrane</location>
        <topology evidence="5">Multi-pass membrane protein</topology>
    </subcellularLocation>
</comment>
<dbReference type="PANTHER" id="PTHR39344">
    <property type="entry name" value="UPF0182 PROTEIN SLL1060"/>
    <property type="match status" value="1"/>
</dbReference>
<dbReference type="Proteomes" id="UP001165366">
    <property type="component" value="Unassembled WGS sequence"/>
</dbReference>
<dbReference type="EMBL" id="JAKLWS010000023">
    <property type="protein sequence ID" value="MCG2589961.1"/>
    <property type="molecule type" value="Genomic_DNA"/>
</dbReference>
<feature type="transmembrane region" description="Helical" evidence="5">
    <location>
        <begin position="103"/>
        <end position="121"/>
    </location>
</feature>
<keyword evidence="4 5" id="KW-0472">Membrane</keyword>
<name>A0ABS9KGI0_9BACT</name>
<sequence length="909" mass="104897">MSPRFIRLFLLIAIPLILLSISSTWIFELMWLNELGYSQIFWTLRGTQVILTIGAFLIAATYFVTNFRYLASQLKYVNLNATPLQGVNINFSSDFTNKRMKQFFTLAGLVIALLFAFSFYIRWDESLRFISGIEFGEVDPLFGKDIGFYMFDLPFLNVLQGSLVSISFLTLAILALAYVFTGEFKVQSFTNFDARDKVLNHIAVNAGIWLLLLAWGFFLDRYELLFKADGIVFGAGYTDVLIQLPSIWILFILSLLLSLIFFLNRWIKLTKYIPAVLALFFAVMVLGRVLIPSFVQQFSVEPNELELETPYLEKNIDMTRLAYNLDDVQEIEYEADDTLGITDIRNNQDAVDNIRLWDPRLLIGTYKQLQEIRSYYEFYTVDNDRYTVDGDVKQMMLSAREIARDLPSQSDTWVNRHMQYTHGYGMVMSPVTETNSQGEPILMVRNLPPVYESDDLSVENPAIYYGENSSGYYIVNSGVEELHYPEGDENVYIHYDGTGGIPFNNIFRKLLFAWELSDINILLSDYIQDDSRLQTWRSVQERINKITPFLQLDSDPYLVLNNGKLYWIQDAYTTSSYFPYSEQYEGQYNYIRNSVKIVIDAYEGSVDYYVIDEEDPVLKVYDSLFPDLFKPISDLPDGMENHFRYPQDLFEVQIKTYSRYHMTAPQVFYNQEDLWTRPNEKYGGQQLIMEPYYVLARLPDDPNLEFMLISPLTPENRDNMISWMAAKSDAANYGDLIVYKLPKERLIYGPAQIEARIDQDPEISRQIALWDQRGSRVIRGNLMVIPIENSFLYVEPVFLLAEGVDIPQLQRVIVALGDDIAMQPTIEEAIFDLFGQDADFIVPETATELAQRQIAAQASGDSLMIDPQIAEQLDEIRSIWADLRTALEDGDYARYGELLNELDGLINDN</sequence>
<feature type="transmembrane region" description="Helical" evidence="5">
    <location>
        <begin position="240"/>
        <end position="263"/>
    </location>
</feature>
<dbReference type="InterPro" id="IPR005372">
    <property type="entry name" value="UPF0182"/>
</dbReference>
<evidence type="ECO:0000256" key="3">
    <source>
        <dbReference type="ARBA" id="ARBA00022989"/>
    </source>
</evidence>
<evidence type="ECO:0000256" key="4">
    <source>
        <dbReference type="ARBA" id="ARBA00023136"/>
    </source>
</evidence>
<evidence type="ECO:0000256" key="1">
    <source>
        <dbReference type="ARBA" id="ARBA00022475"/>
    </source>
</evidence>
<feature type="transmembrane region" description="Helical" evidence="5">
    <location>
        <begin position="158"/>
        <end position="181"/>
    </location>
</feature>
<feature type="transmembrane region" description="Helical" evidence="5">
    <location>
        <begin position="40"/>
        <end position="65"/>
    </location>
</feature>
<comment type="similarity">
    <text evidence="5">Belongs to the UPF0182 family.</text>
</comment>
<dbReference type="Pfam" id="PF03699">
    <property type="entry name" value="UPF0182"/>
    <property type="match status" value="1"/>
</dbReference>